<name>A0ABP0Y1H6_9ROSI</name>
<dbReference type="EMBL" id="OZ021736">
    <property type="protein sequence ID" value="CAK9314282.1"/>
    <property type="molecule type" value="Genomic_DNA"/>
</dbReference>
<protein>
    <submittedName>
        <fullName evidence="1">Uncharacterized protein</fullName>
    </submittedName>
</protein>
<dbReference type="Proteomes" id="UP001642487">
    <property type="component" value="Chromosome 2"/>
</dbReference>
<gene>
    <name evidence="1" type="ORF">CITCOLO1_LOCUS6028</name>
</gene>
<evidence type="ECO:0000313" key="1">
    <source>
        <dbReference type="EMBL" id="CAK9314282.1"/>
    </source>
</evidence>
<sequence>MESIDETWALNWEGGKGIQRMGSHKIKREREIYVKKDCKPDIWFKLNRLSSPPLFITQFKTGKGGVNPLNSVAFEINALSFQEIDGIGSVKVRSDVEIPKIELPNEGLVGGKCGEVDVGVDVGLEEKVVIGEADEDAGEFSVHGNEREWMEEAIDEVEIPDLTEVKVWDENEGVGSDASHLQRKSTFTWFN</sequence>
<proteinExistence type="predicted"/>
<accession>A0ABP0Y1H6</accession>
<evidence type="ECO:0000313" key="2">
    <source>
        <dbReference type="Proteomes" id="UP001642487"/>
    </source>
</evidence>
<reference evidence="1 2" key="1">
    <citation type="submission" date="2024-03" db="EMBL/GenBank/DDBJ databases">
        <authorList>
            <person name="Gkanogiannis A."/>
            <person name="Becerra Lopez-Lavalle L."/>
        </authorList>
    </citation>
    <scope>NUCLEOTIDE SEQUENCE [LARGE SCALE GENOMIC DNA]</scope>
</reference>
<organism evidence="1 2">
    <name type="scientific">Citrullus colocynthis</name>
    <name type="common">colocynth</name>
    <dbReference type="NCBI Taxonomy" id="252529"/>
    <lineage>
        <taxon>Eukaryota</taxon>
        <taxon>Viridiplantae</taxon>
        <taxon>Streptophyta</taxon>
        <taxon>Embryophyta</taxon>
        <taxon>Tracheophyta</taxon>
        <taxon>Spermatophyta</taxon>
        <taxon>Magnoliopsida</taxon>
        <taxon>eudicotyledons</taxon>
        <taxon>Gunneridae</taxon>
        <taxon>Pentapetalae</taxon>
        <taxon>rosids</taxon>
        <taxon>fabids</taxon>
        <taxon>Cucurbitales</taxon>
        <taxon>Cucurbitaceae</taxon>
        <taxon>Benincaseae</taxon>
        <taxon>Citrullus</taxon>
    </lineage>
</organism>
<keyword evidence="2" id="KW-1185">Reference proteome</keyword>